<evidence type="ECO:0000256" key="1">
    <source>
        <dbReference type="SAM" id="MobiDB-lite"/>
    </source>
</evidence>
<evidence type="ECO:0000313" key="3">
    <source>
        <dbReference type="Proteomes" id="UP001385951"/>
    </source>
</evidence>
<name>A0AAW0FVV3_9APHY</name>
<dbReference type="AlphaFoldDB" id="A0AAW0FVV3"/>
<feature type="region of interest" description="Disordered" evidence="1">
    <location>
        <begin position="1"/>
        <end position="28"/>
    </location>
</feature>
<proteinExistence type="predicted"/>
<protein>
    <submittedName>
        <fullName evidence="2">Uncharacterized protein</fullName>
    </submittedName>
</protein>
<dbReference type="Proteomes" id="UP001385951">
    <property type="component" value="Unassembled WGS sequence"/>
</dbReference>
<comment type="caution">
    <text evidence="2">The sequence shown here is derived from an EMBL/GenBank/DDBJ whole genome shotgun (WGS) entry which is preliminary data.</text>
</comment>
<organism evidence="2 3">
    <name type="scientific">Cerrena zonata</name>
    <dbReference type="NCBI Taxonomy" id="2478898"/>
    <lineage>
        <taxon>Eukaryota</taxon>
        <taxon>Fungi</taxon>
        <taxon>Dikarya</taxon>
        <taxon>Basidiomycota</taxon>
        <taxon>Agaricomycotina</taxon>
        <taxon>Agaricomycetes</taxon>
        <taxon>Polyporales</taxon>
        <taxon>Cerrenaceae</taxon>
        <taxon>Cerrena</taxon>
    </lineage>
</organism>
<sequence length="72" mass="8085">MHAPLKSGEPSEPDHCEQETSWNEPVKAPCPVESHEYIRYHLSIYNCALTAWEERIGSSGILANIEAKDGFN</sequence>
<evidence type="ECO:0000313" key="2">
    <source>
        <dbReference type="EMBL" id="KAK7685673.1"/>
    </source>
</evidence>
<keyword evidence="3" id="KW-1185">Reference proteome</keyword>
<reference evidence="2 3" key="1">
    <citation type="submission" date="2022-09" db="EMBL/GenBank/DDBJ databases">
        <authorList>
            <person name="Palmer J.M."/>
        </authorList>
    </citation>
    <scope>NUCLEOTIDE SEQUENCE [LARGE SCALE GENOMIC DNA]</scope>
    <source>
        <strain evidence="2 3">DSM 7382</strain>
    </source>
</reference>
<gene>
    <name evidence="2" type="ORF">QCA50_011017</name>
</gene>
<dbReference type="EMBL" id="JASBNA010000019">
    <property type="protein sequence ID" value="KAK7685673.1"/>
    <property type="molecule type" value="Genomic_DNA"/>
</dbReference>
<accession>A0AAW0FVV3</accession>